<dbReference type="AlphaFoldDB" id="A0A4R3MTP8"/>
<protein>
    <submittedName>
        <fullName evidence="1">Uncharacterized protein</fullName>
    </submittedName>
</protein>
<sequence length="88" mass="9847">MDLELCNWKQNNYTELEPEMVQCELVFSGVSAFNIELSAPVDCDEILDIELLDSVGKFKIVLNSNEDVTVLIVDAKDANLIKKNKSAL</sequence>
<gene>
    <name evidence="1" type="ORF">EDD68_1348</name>
</gene>
<evidence type="ECO:0000313" key="2">
    <source>
        <dbReference type="Proteomes" id="UP000294650"/>
    </source>
</evidence>
<reference evidence="1 2" key="1">
    <citation type="submission" date="2019-03" db="EMBL/GenBank/DDBJ databases">
        <title>Genomic Encyclopedia of Type Strains, Phase IV (KMG-IV): sequencing the most valuable type-strain genomes for metagenomic binning, comparative biology and taxonomic classification.</title>
        <authorList>
            <person name="Goeker M."/>
        </authorList>
    </citation>
    <scope>NUCLEOTIDE SEQUENCE [LARGE SCALE GENOMIC DNA]</scope>
    <source>
        <strain evidence="1 2">DSM 25894</strain>
    </source>
</reference>
<dbReference type="EMBL" id="SMAN01000034">
    <property type="protein sequence ID" value="TCT16444.1"/>
    <property type="molecule type" value="Genomic_DNA"/>
</dbReference>
<keyword evidence="2" id="KW-1185">Reference proteome</keyword>
<proteinExistence type="predicted"/>
<comment type="caution">
    <text evidence="1">The sequence shown here is derived from an EMBL/GenBank/DDBJ whole genome shotgun (WGS) entry which is preliminary data.</text>
</comment>
<dbReference type="Proteomes" id="UP000294650">
    <property type="component" value="Unassembled WGS sequence"/>
</dbReference>
<accession>A0A4R3MTP8</accession>
<name>A0A4R3MTP8_9BACI</name>
<organism evidence="1 2">
    <name type="scientific">Melghiribacillus thermohalophilus</name>
    <dbReference type="NCBI Taxonomy" id="1324956"/>
    <lineage>
        <taxon>Bacteria</taxon>
        <taxon>Bacillati</taxon>
        <taxon>Bacillota</taxon>
        <taxon>Bacilli</taxon>
        <taxon>Bacillales</taxon>
        <taxon>Bacillaceae</taxon>
        <taxon>Melghiribacillus</taxon>
    </lineage>
</organism>
<evidence type="ECO:0000313" key="1">
    <source>
        <dbReference type="EMBL" id="TCT16444.1"/>
    </source>
</evidence>